<proteinExistence type="predicted"/>
<evidence type="ECO:0000256" key="1">
    <source>
        <dbReference type="SAM" id="MobiDB-lite"/>
    </source>
</evidence>
<dbReference type="AlphaFoldDB" id="A0A6G1KPR2"/>
<dbReference type="Proteomes" id="UP000799428">
    <property type="component" value="Unassembled WGS sequence"/>
</dbReference>
<name>A0A6G1KPR2_9PLEO</name>
<protein>
    <submittedName>
        <fullName evidence="2">Uncharacterized protein</fullName>
    </submittedName>
</protein>
<evidence type="ECO:0000313" key="2">
    <source>
        <dbReference type="EMBL" id="KAF2714800.1"/>
    </source>
</evidence>
<gene>
    <name evidence="2" type="ORF">K504DRAFT_10901</name>
</gene>
<evidence type="ECO:0000313" key="3">
    <source>
        <dbReference type="Proteomes" id="UP000799428"/>
    </source>
</evidence>
<dbReference type="EMBL" id="MU005764">
    <property type="protein sequence ID" value="KAF2714800.1"/>
    <property type="molecule type" value="Genomic_DNA"/>
</dbReference>
<reference evidence="2" key="1">
    <citation type="journal article" date="2020" name="Stud. Mycol.">
        <title>101 Dothideomycetes genomes: a test case for predicting lifestyles and emergence of pathogens.</title>
        <authorList>
            <person name="Haridas S."/>
            <person name="Albert R."/>
            <person name="Binder M."/>
            <person name="Bloem J."/>
            <person name="Labutti K."/>
            <person name="Salamov A."/>
            <person name="Andreopoulos B."/>
            <person name="Baker S."/>
            <person name="Barry K."/>
            <person name="Bills G."/>
            <person name="Bluhm B."/>
            <person name="Cannon C."/>
            <person name="Castanera R."/>
            <person name="Culley D."/>
            <person name="Daum C."/>
            <person name="Ezra D."/>
            <person name="Gonzalez J."/>
            <person name="Henrissat B."/>
            <person name="Kuo A."/>
            <person name="Liang C."/>
            <person name="Lipzen A."/>
            <person name="Lutzoni F."/>
            <person name="Magnuson J."/>
            <person name="Mondo S."/>
            <person name="Nolan M."/>
            <person name="Ohm R."/>
            <person name="Pangilinan J."/>
            <person name="Park H.-J."/>
            <person name="Ramirez L."/>
            <person name="Alfaro M."/>
            <person name="Sun H."/>
            <person name="Tritt A."/>
            <person name="Yoshinaga Y."/>
            <person name="Zwiers L.-H."/>
            <person name="Turgeon B."/>
            <person name="Goodwin S."/>
            <person name="Spatafora J."/>
            <person name="Crous P."/>
            <person name="Grigoriev I."/>
        </authorList>
    </citation>
    <scope>NUCLEOTIDE SEQUENCE</scope>
    <source>
        <strain evidence="2">CBS 279.74</strain>
    </source>
</reference>
<organism evidence="2 3">
    <name type="scientific">Pleomassaria siparia CBS 279.74</name>
    <dbReference type="NCBI Taxonomy" id="1314801"/>
    <lineage>
        <taxon>Eukaryota</taxon>
        <taxon>Fungi</taxon>
        <taxon>Dikarya</taxon>
        <taxon>Ascomycota</taxon>
        <taxon>Pezizomycotina</taxon>
        <taxon>Dothideomycetes</taxon>
        <taxon>Pleosporomycetidae</taxon>
        <taxon>Pleosporales</taxon>
        <taxon>Pleomassariaceae</taxon>
        <taxon>Pleomassaria</taxon>
    </lineage>
</organism>
<feature type="region of interest" description="Disordered" evidence="1">
    <location>
        <begin position="1"/>
        <end position="50"/>
    </location>
</feature>
<keyword evidence="3" id="KW-1185">Reference proteome</keyword>
<feature type="compositionally biased region" description="Polar residues" evidence="1">
    <location>
        <begin position="1"/>
        <end position="12"/>
    </location>
</feature>
<sequence>MTAQKHSMSSRVLSPLPSPALPSPAQLSPAQPGPARPSPNMTASAPGPIMFGRKRQWDLSRETLNKRPHPWGPEQNILLDGDQRIFLPPMYAHACPPLDPGR</sequence>
<accession>A0A6G1KPR2</accession>